<organism evidence="2 3">
    <name type="scientific">Oryza meyeriana var. granulata</name>
    <dbReference type="NCBI Taxonomy" id="110450"/>
    <lineage>
        <taxon>Eukaryota</taxon>
        <taxon>Viridiplantae</taxon>
        <taxon>Streptophyta</taxon>
        <taxon>Embryophyta</taxon>
        <taxon>Tracheophyta</taxon>
        <taxon>Spermatophyta</taxon>
        <taxon>Magnoliopsida</taxon>
        <taxon>Liliopsida</taxon>
        <taxon>Poales</taxon>
        <taxon>Poaceae</taxon>
        <taxon>BOP clade</taxon>
        <taxon>Oryzoideae</taxon>
        <taxon>Oryzeae</taxon>
        <taxon>Oryzinae</taxon>
        <taxon>Oryza</taxon>
        <taxon>Oryza meyeriana</taxon>
    </lineage>
</organism>
<sequence length="75" mass="7702">MAPDTKASGSSRPSYEEAPGVQEPGVGGAGPEARPAPGEGNAHNPLARKKAKMTSTPERHPLAGSPWGFTSPKPR</sequence>
<reference evidence="2 3" key="1">
    <citation type="submission" date="2019-11" db="EMBL/GenBank/DDBJ databases">
        <title>Whole genome sequence of Oryza granulata.</title>
        <authorList>
            <person name="Li W."/>
        </authorList>
    </citation>
    <scope>NUCLEOTIDE SEQUENCE [LARGE SCALE GENOMIC DNA]</scope>
    <source>
        <strain evidence="3">cv. Menghai</strain>
        <tissue evidence="2">Leaf</tissue>
    </source>
</reference>
<gene>
    <name evidence="2" type="ORF">E2562_014754</name>
</gene>
<evidence type="ECO:0000313" key="2">
    <source>
        <dbReference type="EMBL" id="KAF0888544.1"/>
    </source>
</evidence>
<keyword evidence="3" id="KW-1185">Reference proteome</keyword>
<protein>
    <submittedName>
        <fullName evidence="2">Uncharacterized protein</fullName>
    </submittedName>
</protein>
<name>A0A6G1BLB5_9ORYZ</name>
<feature type="compositionally biased region" description="Low complexity" evidence="1">
    <location>
        <begin position="31"/>
        <end position="42"/>
    </location>
</feature>
<evidence type="ECO:0000313" key="3">
    <source>
        <dbReference type="Proteomes" id="UP000479710"/>
    </source>
</evidence>
<dbReference type="Proteomes" id="UP000479710">
    <property type="component" value="Unassembled WGS sequence"/>
</dbReference>
<dbReference type="EMBL" id="SPHZ02000012">
    <property type="protein sequence ID" value="KAF0888544.1"/>
    <property type="molecule type" value="Genomic_DNA"/>
</dbReference>
<proteinExistence type="predicted"/>
<accession>A0A6G1BLB5</accession>
<dbReference type="AlphaFoldDB" id="A0A6G1BLB5"/>
<feature type="region of interest" description="Disordered" evidence="1">
    <location>
        <begin position="1"/>
        <end position="75"/>
    </location>
</feature>
<evidence type="ECO:0000256" key="1">
    <source>
        <dbReference type="SAM" id="MobiDB-lite"/>
    </source>
</evidence>
<comment type="caution">
    <text evidence="2">The sequence shown here is derived from an EMBL/GenBank/DDBJ whole genome shotgun (WGS) entry which is preliminary data.</text>
</comment>